<dbReference type="PANTHER" id="PTHR31852">
    <property type="entry name" value="LATE EMBRYOGENESIS ABUNDANT (LEA) HYDROXYPROLINE-RICH GLYCOPROTEIN FAMILY"/>
    <property type="match status" value="1"/>
</dbReference>
<feature type="domain" description="Late embryogenesis abundant protein LEA-2 subgroup" evidence="2">
    <location>
        <begin position="89"/>
        <end position="186"/>
    </location>
</feature>
<sequence>MDKPPEHQLAAPIDEEKAPSLRKRHLLRCCTCAAASLFFVAILAIALAFTVFRVRGPVFLLNGSTANLDLIPGTRLPRPGSNATIRADVSVRNRNYASFRYGSSASAVYYRGAAIGEARAPAGNMAARRTARMNVTVVIVMDRVLAQPGFGSDVEAGRATMSWRARIGGRMKFWFIKKHVTMKMNCTATVDVVKMEVAEYKCKPKIKLFR</sequence>
<reference evidence="3" key="2">
    <citation type="submission" date="2020-08" db="EMBL/GenBank/DDBJ databases">
        <title>Plant Genome Project.</title>
        <authorList>
            <person name="Zhang R.-G."/>
        </authorList>
    </citation>
    <scope>NUCLEOTIDE SEQUENCE</scope>
    <source>
        <strain evidence="3">Huo1</strain>
        <tissue evidence="3">Leaf</tissue>
    </source>
</reference>
<evidence type="ECO:0000256" key="1">
    <source>
        <dbReference type="SAM" id="Phobius"/>
    </source>
</evidence>
<evidence type="ECO:0000313" key="4">
    <source>
        <dbReference type="Proteomes" id="UP000298416"/>
    </source>
</evidence>
<dbReference type="Pfam" id="PF03168">
    <property type="entry name" value="LEA_2"/>
    <property type="match status" value="1"/>
</dbReference>
<accession>A0A8X8YST6</accession>
<dbReference type="Proteomes" id="UP000298416">
    <property type="component" value="Unassembled WGS sequence"/>
</dbReference>
<dbReference type="AlphaFoldDB" id="A0A8X8YST6"/>
<keyword evidence="1" id="KW-0812">Transmembrane</keyword>
<evidence type="ECO:0000313" key="3">
    <source>
        <dbReference type="EMBL" id="KAG6437629.1"/>
    </source>
</evidence>
<dbReference type="OrthoDB" id="908498at2759"/>
<feature type="transmembrane region" description="Helical" evidence="1">
    <location>
        <begin position="26"/>
        <end position="52"/>
    </location>
</feature>
<keyword evidence="1" id="KW-0472">Membrane</keyword>
<dbReference type="InterPro" id="IPR004864">
    <property type="entry name" value="LEA_2"/>
</dbReference>
<protein>
    <recommendedName>
        <fullName evidence="2">Late embryogenesis abundant protein LEA-2 subgroup domain-containing protein</fullName>
    </recommendedName>
</protein>
<keyword evidence="4" id="KW-1185">Reference proteome</keyword>
<gene>
    <name evidence="3" type="ORF">SASPL_102550</name>
</gene>
<comment type="caution">
    <text evidence="3">The sequence shown here is derived from an EMBL/GenBank/DDBJ whole genome shotgun (WGS) entry which is preliminary data.</text>
</comment>
<evidence type="ECO:0000259" key="2">
    <source>
        <dbReference type="Pfam" id="PF03168"/>
    </source>
</evidence>
<proteinExistence type="predicted"/>
<keyword evidence="1" id="KW-1133">Transmembrane helix</keyword>
<organism evidence="3">
    <name type="scientific">Salvia splendens</name>
    <name type="common">Scarlet sage</name>
    <dbReference type="NCBI Taxonomy" id="180675"/>
    <lineage>
        <taxon>Eukaryota</taxon>
        <taxon>Viridiplantae</taxon>
        <taxon>Streptophyta</taxon>
        <taxon>Embryophyta</taxon>
        <taxon>Tracheophyta</taxon>
        <taxon>Spermatophyta</taxon>
        <taxon>Magnoliopsida</taxon>
        <taxon>eudicotyledons</taxon>
        <taxon>Gunneridae</taxon>
        <taxon>Pentapetalae</taxon>
        <taxon>asterids</taxon>
        <taxon>lamiids</taxon>
        <taxon>Lamiales</taxon>
        <taxon>Lamiaceae</taxon>
        <taxon>Nepetoideae</taxon>
        <taxon>Mentheae</taxon>
        <taxon>Salviinae</taxon>
        <taxon>Salvia</taxon>
        <taxon>Salvia subgen. Calosphace</taxon>
        <taxon>core Calosphace</taxon>
    </lineage>
</organism>
<reference evidence="3" key="1">
    <citation type="submission" date="2018-01" db="EMBL/GenBank/DDBJ databases">
        <authorList>
            <person name="Mao J.F."/>
        </authorList>
    </citation>
    <scope>NUCLEOTIDE SEQUENCE</scope>
    <source>
        <strain evidence="3">Huo1</strain>
        <tissue evidence="3">Leaf</tissue>
    </source>
</reference>
<dbReference type="EMBL" id="PNBA02000001">
    <property type="protein sequence ID" value="KAG6437629.1"/>
    <property type="molecule type" value="Genomic_DNA"/>
</dbReference>
<dbReference type="InterPro" id="IPR055301">
    <property type="entry name" value="Lea14-like_2"/>
</dbReference>
<name>A0A8X8YST6_SALSN</name>